<evidence type="ECO:0000313" key="2">
    <source>
        <dbReference type="Proteomes" id="UP000094527"/>
    </source>
</evidence>
<reference evidence="1 2" key="1">
    <citation type="journal article" date="2016" name="Genome Biol. Evol.">
        <title>Gene Family Evolution Reflects Adaptation to Soil Environmental Stressors in the Genome of the Collembolan Orchesella cincta.</title>
        <authorList>
            <person name="Faddeeva-Vakhrusheva A."/>
            <person name="Derks M.F."/>
            <person name="Anvar S.Y."/>
            <person name="Agamennone V."/>
            <person name="Suring W."/>
            <person name="Smit S."/>
            <person name="van Straalen N.M."/>
            <person name="Roelofs D."/>
        </authorList>
    </citation>
    <scope>NUCLEOTIDE SEQUENCE [LARGE SCALE GENOMIC DNA]</scope>
    <source>
        <tissue evidence="1">Mixed pool</tissue>
    </source>
</reference>
<sequence>MLGIRHGIMGTANALILCQQDTGKSSCLLASPHTLFNVQIDALIRFEAMLMRWNGIIIYVSQRNVAHYSTNCLISS</sequence>
<proteinExistence type="predicted"/>
<protein>
    <submittedName>
        <fullName evidence="1">Uncharacterized protein</fullName>
    </submittedName>
</protein>
<keyword evidence="2" id="KW-1185">Reference proteome</keyword>
<gene>
    <name evidence="1" type="ORF">Ocin01_03117</name>
</gene>
<name>A0A1D2NEB2_ORCCI</name>
<comment type="caution">
    <text evidence="1">The sequence shown here is derived from an EMBL/GenBank/DDBJ whole genome shotgun (WGS) entry which is preliminary data.</text>
</comment>
<accession>A0A1D2NEB2</accession>
<organism evidence="1 2">
    <name type="scientific">Orchesella cincta</name>
    <name type="common">Springtail</name>
    <name type="synonym">Podura cincta</name>
    <dbReference type="NCBI Taxonomy" id="48709"/>
    <lineage>
        <taxon>Eukaryota</taxon>
        <taxon>Metazoa</taxon>
        <taxon>Ecdysozoa</taxon>
        <taxon>Arthropoda</taxon>
        <taxon>Hexapoda</taxon>
        <taxon>Collembola</taxon>
        <taxon>Entomobryomorpha</taxon>
        <taxon>Entomobryoidea</taxon>
        <taxon>Orchesellidae</taxon>
        <taxon>Orchesellinae</taxon>
        <taxon>Orchesella</taxon>
    </lineage>
</organism>
<dbReference type="EMBL" id="LJIJ01000069">
    <property type="protein sequence ID" value="ODN03567.1"/>
    <property type="molecule type" value="Genomic_DNA"/>
</dbReference>
<dbReference type="AlphaFoldDB" id="A0A1D2NEB2"/>
<dbReference type="Proteomes" id="UP000094527">
    <property type="component" value="Unassembled WGS sequence"/>
</dbReference>
<evidence type="ECO:0000313" key="1">
    <source>
        <dbReference type="EMBL" id="ODN03567.1"/>
    </source>
</evidence>